<organism evidence="4 5">
    <name type="scientific">Plesiomonas shigelloides</name>
    <name type="common">Aeromonas shigelloides</name>
    <dbReference type="NCBI Taxonomy" id="703"/>
    <lineage>
        <taxon>Bacteria</taxon>
        <taxon>Pseudomonadati</taxon>
        <taxon>Pseudomonadota</taxon>
        <taxon>Gammaproteobacteria</taxon>
        <taxon>Enterobacterales</taxon>
        <taxon>Enterobacteriaceae</taxon>
        <taxon>Plesiomonas</taxon>
    </lineage>
</organism>
<dbReference type="GO" id="GO:0071281">
    <property type="term" value="P:cellular response to iron ion"/>
    <property type="evidence" value="ECO:0007669"/>
    <property type="project" value="TreeGrafter"/>
</dbReference>
<accession>A0A8I1W4V2</accession>
<dbReference type="PROSITE" id="PS51257">
    <property type="entry name" value="PROKAR_LIPOPROTEIN"/>
    <property type="match status" value="1"/>
</dbReference>
<protein>
    <submittedName>
        <fullName evidence="4">Vitamin B12 ABC transporter substrate-binding protein BtuF</fullName>
    </submittedName>
</protein>
<dbReference type="SUPFAM" id="SSF53807">
    <property type="entry name" value="Helical backbone' metal receptor"/>
    <property type="match status" value="1"/>
</dbReference>
<gene>
    <name evidence="4" type="primary">btuF</name>
    <name evidence="4" type="ORF">J2R62_06695</name>
</gene>
<dbReference type="Pfam" id="PF01497">
    <property type="entry name" value="Peripla_BP_2"/>
    <property type="match status" value="1"/>
</dbReference>
<sequence length="280" mass="30771">MKQMLISRLYRVLSRSLALCLLLVSCNLLAAAQRVISLSPSTTELAYAAGMGEQMVAASSYSDYPAAAQQLERVADHRGINVERILLLKPDLVLAWKGGNPTRPLQQLEQLGISVFYADPRRLDDLASELDQLAAYSSHPDEARANAQALRQQFSTLQRTYQRQTPIPVFIQYGTQAMFTPGVDTLQSQIVSLCGGKNIFADSGLSWPKISREQVLLRKPHAIIVPGNAETVAEVRRYWQGMLDVPVIAVEESLLSRSGPRMLQGAQHICTALAKLSPAS</sequence>
<dbReference type="PANTHER" id="PTHR30535">
    <property type="entry name" value="VITAMIN B12-BINDING PROTEIN"/>
    <property type="match status" value="1"/>
</dbReference>
<feature type="chain" id="PRO_5034157587" evidence="2">
    <location>
        <begin position="31"/>
        <end position="280"/>
    </location>
</feature>
<evidence type="ECO:0000259" key="3">
    <source>
        <dbReference type="PROSITE" id="PS50983"/>
    </source>
</evidence>
<feature type="domain" description="Fe/B12 periplasmic-binding" evidence="3">
    <location>
        <begin position="34"/>
        <end position="280"/>
    </location>
</feature>
<dbReference type="InterPro" id="IPR050902">
    <property type="entry name" value="ABC_Transporter_SBP"/>
</dbReference>
<dbReference type="Proteomes" id="UP000664658">
    <property type="component" value="Unassembled WGS sequence"/>
</dbReference>
<dbReference type="InterPro" id="IPR054828">
    <property type="entry name" value="Vit_B12_bind_prot"/>
</dbReference>
<evidence type="ECO:0000256" key="1">
    <source>
        <dbReference type="ARBA" id="ARBA00022729"/>
    </source>
</evidence>
<keyword evidence="1 2" id="KW-0732">Signal</keyword>
<comment type="caution">
    <text evidence="4">The sequence shown here is derived from an EMBL/GenBank/DDBJ whole genome shotgun (WGS) entry which is preliminary data.</text>
</comment>
<dbReference type="InterPro" id="IPR002491">
    <property type="entry name" value="ABC_transptr_periplasmic_BD"/>
</dbReference>
<reference evidence="4" key="1">
    <citation type="submission" date="2021-03" db="EMBL/GenBank/DDBJ databases">
        <title>Plesiomonas shigelloides zfcc0051, isolated from zebrafish feces.</title>
        <authorList>
            <person name="Vanderhoek Z."/>
            <person name="Gaulke C."/>
        </authorList>
    </citation>
    <scope>NUCLEOTIDE SEQUENCE</scope>
    <source>
        <strain evidence="4">Zfcc0051</strain>
    </source>
</reference>
<dbReference type="Gene3D" id="3.40.50.1980">
    <property type="entry name" value="Nitrogenase molybdenum iron protein domain"/>
    <property type="match status" value="2"/>
</dbReference>
<dbReference type="CDD" id="cd01144">
    <property type="entry name" value="BtuF"/>
    <property type="match status" value="1"/>
</dbReference>
<name>A0A8I1W4V2_PLESH</name>
<proteinExistence type="predicted"/>
<dbReference type="NCBIfam" id="NF038402">
    <property type="entry name" value="TroA_like"/>
    <property type="match status" value="1"/>
</dbReference>
<dbReference type="NCBIfam" id="NF002894">
    <property type="entry name" value="PRK03379.1"/>
    <property type="match status" value="1"/>
</dbReference>
<dbReference type="RefSeq" id="WP_207541874.1">
    <property type="nucleotide sequence ID" value="NZ_JAFNAA010000005.1"/>
</dbReference>
<dbReference type="PROSITE" id="PS50983">
    <property type="entry name" value="FE_B12_PBP"/>
    <property type="match status" value="1"/>
</dbReference>
<dbReference type="EMBL" id="JAFNAA010000005">
    <property type="protein sequence ID" value="MBO1107912.1"/>
    <property type="molecule type" value="Genomic_DNA"/>
</dbReference>
<feature type="signal peptide" evidence="2">
    <location>
        <begin position="1"/>
        <end position="30"/>
    </location>
</feature>
<evidence type="ECO:0000313" key="4">
    <source>
        <dbReference type="EMBL" id="MBO1107912.1"/>
    </source>
</evidence>
<evidence type="ECO:0000313" key="5">
    <source>
        <dbReference type="Proteomes" id="UP000664658"/>
    </source>
</evidence>
<dbReference type="PANTHER" id="PTHR30535:SF34">
    <property type="entry name" value="MOLYBDATE-BINDING PROTEIN MOLA"/>
    <property type="match status" value="1"/>
</dbReference>
<dbReference type="AlphaFoldDB" id="A0A8I1W4V2"/>
<evidence type="ECO:0000256" key="2">
    <source>
        <dbReference type="SAM" id="SignalP"/>
    </source>
</evidence>